<name>A0ABW0IWH3_9HYPH</name>
<organism evidence="1 2">
    <name type="scientific">Bosea eneae</name>
    <dbReference type="NCBI Taxonomy" id="151454"/>
    <lineage>
        <taxon>Bacteria</taxon>
        <taxon>Pseudomonadati</taxon>
        <taxon>Pseudomonadota</taxon>
        <taxon>Alphaproteobacteria</taxon>
        <taxon>Hyphomicrobiales</taxon>
        <taxon>Boseaceae</taxon>
        <taxon>Bosea</taxon>
    </lineage>
</organism>
<proteinExistence type="predicted"/>
<sequence>MTKAASERAIRSLCHEWERETGAMREPAAHPQFWDFKRWLQEKGYAHYLDFRSIGGADMAAEQWFDEELKQTWRN</sequence>
<reference evidence="2" key="1">
    <citation type="journal article" date="2019" name="Int. J. Syst. Evol. Microbiol.">
        <title>The Global Catalogue of Microorganisms (GCM) 10K type strain sequencing project: providing services to taxonomists for standard genome sequencing and annotation.</title>
        <authorList>
            <consortium name="The Broad Institute Genomics Platform"/>
            <consortium name="The Broad Institute Genome Sequencing Center for Infectious Disease"/>
            <person name="Wu L."/>
            <person name="Ma J."/>
        </authorList>
    </citation>
    <scope>NUCLEOTIDE SEQUENCE [LARGE SCALE GENOMIC DNA]</scope>
    <source>
        <strain evidence="2">NCAIM B.01391</strain>
    </source>
</reference>
<protein>
    <submittedName>
        <fullName evidence="1">Uncharacterized protein</fullName>
    </submittedName>
</protein>
<dbReference type="Proteomes" id="UP001596053">
    <property type="component" value="Unassembled WGS sequence"/>
</dbReference>
<comment type="caution">
    <text evidence="1">The sequence shown here is derived from an EMBL/GenBank/DDBJ whole genome shotgun (WGS) entry which is preliminary data.</text>
</comment>
<evidence type="ECO:0000313" key="2">
    <source>
        <dbReference type="Proteomes" id="UP001596053"/>
    </source>
</evidence>
<keyword evidence="2" id="KW-1185">Reference proteome</keyword>
<accession>A0ABW0IWH3</accession>
<dbReference type="RefSeq" id="WP_377800625.1">
    <property type="nucleotide sequence ID" value="NZ_JBHSLW010000037.1"/>
</dbReference>
<evidence type="ECO:0000313" key="1">
    <source>
        <dbReference type="EMBL" id="MFC5422354.1"/>
    </source>
</evidence>
<dbReference type="EMBL" id="JBHSLW010000037">
    <property type="protein sequence ID" value="MFC5422354.1"/>
    <property type="molecule type" value="Genomic_DNA"/>
</dbReference>
<gene>
    <name evidence="1" type="ORF">ACFPOB_22560</name>
</gene>